<sequence length="247" mass="28443">MTFVSILYGLLFWVATLTLVIGVGRKIYQYSKVPAPLKIPTTPAPITQRGVVWRMFREVVFFESLFRASKFTWVFAILFHMALWLVLLRHTRYFMDMNVVLVFIQPFGKYASFAMLIGLLGLSARRIFVDRVRYISAPSDHLMLLLIIAIGASGMMMTFVEKADVTQVKVFFQGLMYFDWQPLPADPLVLIHLFLVAFLMLIFPISKLLHAPGVFFSPTRNQVDNPREQRHVSDWALEMEKASKDKG</sequence>
<accession>A0A6S6UFD2</accession>
<keyword evidence="2" id="KW-1003">Cell membrane</keyword>
<organism evidence="9">
    <name type="scientific">uncultured Thiotrichaceae bacterium</name>
    <dbReference type="NCBI Taxonomy" id="298394"/>
    <lineage>
        <taxon>Bacteria</taxon>
        <taxon>Pseudomonadati</taxon>
        <taxon>Pseudomonadota</taxon>
        <taxon>Gammaproteobacteria</taxon>
        <taxon>Thiotrichales</taxon>
        <taxon>Thiotrichaceae</taxon>
        <taxon>environmental samples</taxon>
    </lineage>
</organism>
<evidence type="ECO:0000256" key="1">
    <source>
        <dbReference type="ARBA" id="ARBA00004651"/>
    </source>
</evidence>
<dbReference type="Pfam" id="PF02665">
    <property type="entry name" value="Nitrate_red_gam"/>
    <property type="match status" value="1"/>
</dbReference>
<keyword evidence="3 7" id="KW-0812">Transmembrane</keyword>
<gene>
    <name evidence="9" type="ORF">HELGO_WM26830</name>
</gene>
<evidence type="ECO:0000256" key="3">
    <source>
        <dbReference type="ARBA" id="ARBA00022692"/>
    </source>
</evidence>
<feature type="transmembrane region" description="Helical" evidence="7">
    <location>
        <begin position="180"/>
        <end position="203"/>
    </location>
</feature>
<feature type="transmembrane region" description="Helical" evidence="7">
    <location>
        <begin position="71"/>
        <end position="90"/>
    </location>
</feature>
<feature type="transmembrane region" description="Helical" evidence="7">
    <location>
        <begin position="141"/>
        <end position="160"/>
    </location>
</feature>
<comment type="subcellular location">
    <subcellularLocation>
        <location evidence="1">Cell membrane</location>
        <topology evidence="1">Multi-pass membrane protein</topology>
    </subcellularLocation>
</comment>
<keyword evidence="4 7" id="KW-1133">Transmembrane helix</keyword>
<dbReference type="InterPro" id="IPR036197">
    <property type="entry name" value="NarG-like_sf"/>
</dbReference>
<evidence type="ECO:0000256" key="2">
    <source>
        <dbReference type="ARBA" id="ARBA00022475"/>
    </source>
</evidence>
<dbReference type="GO" id="GO:0016491">
    <property type="term" value="F:oxidoreductase activity"/>
    <property type="evidence" value="ECO:0007669"/>
    <property type="project" value="UniProtKB-KW"/>
</dbReference>
<evidence type="ECO:0000313" key="9">
    <source>
        <dbReference type="EMBL" id="CAA6830789.1"/>
    </source>
</evidence>
<proteinExistence type="predicted"/>
<keyword evidence="5" id="KW-0560">Oxidoreductase</keyword>
<dbReference type="SUPFAM" id="SSF103501">
    <property type="entry name" value="Respiratory nitrate reductase 1 gamma chain"/>
    <property type="match status" value="1"/>
</dbReference>
<protein>
    <submittedName>
        <fullName evidence="9">Sulfite reduction-associated complex DsrMKJOP protein DsrM (= HmeC)</fullName>
    </submittedName>
</protein>
<dbReference type="InterPro" id="IPR023234">
    <property type="entry name" value="NarG-like_domain"/>
</dbReference>
<dbReference type="GO" id="GO:0005886">
    <property type="term" value="C:plasma membrane"/>
    <property type="evidence" value="ECO:0007669"/>
    <property type="project" value="UniProtKB-SubCell"/>
</dbReference>
<feature type="domain" description="NarG-like" evidence="8">
    <location>
        <begin position="91"/>
        <end position="211"/>
    </location>
</feature>
<reference evidence="9" key="1">
    <citation type="submission" date="2020-01" db="EMBL/GenBank/DDBJ databases">
        <authorList>
            <person name="Meier V. D."/>
            <person name="Meier V D."/>
        </authorList>
    </citation>
    <scope>NUCLEOTIDE SEQUENCE</scope>
    <source>
        <strain evidence="9">HLG_WM_MAG_09</strain>
    </source>
</reference>
<dbReference type="AlphaFoldDB" id="A0A6S6UFD2"/>
<keyword evidence="6 7" id="KW-0472">Membrane</keyword>
<name>A0A6S6UFD2_9GAMM</name>
<evidence type="ECO:0000259" key="8">
    <source>
        <dbReference type="Pfam" id="PF02665"/>
    </source>
</evidence>
<evidence type="ECO:0000256" key="5">
    <source>
        <dbReference type="ARBA" id="ARBA00023002"/>
    </source>
</evidence>
<dbReference type="Gene3D" id="1.20.950.20">
    <property type="entry name" value="Transmembrane di-heme cytochromes, Chain C"/>
    <property type="match status" value="1"/>
</dbReference>
<evidence type="ECO:0000256" key="7">
    <source>
        <dbReference type="SAM" id="Phobius"/>
    </source>
</evidence>
<evidence type="ECO:0000256" key="4">
    <source>
        <dbReference type="ARBA" id="ARBA00022989"/>
    </source>
</evidence>
<evidence type="ECO:0000256" key="6">
    <source>
        <dbReference type="ARBA" id="ARBA00023136"/>
    </source>
</evidence>
<feature type="transmembrane region" description="Helical" evidence="7">
    <location>
        <begin position="6"/>
        <end position="24"/>
    </location>
</feature>
<dbReference type="EMBL" id="CACVAT010000631">
    <property type="protein sequence ID" value="CAA6830789.1"/>
    <property type="molecule type" value="Genomic_DNA"/>
</dbReference>